<feature type="region of interest" description="Disordered" evidence="3">
    <location>
        <begin position="1"/>
        <end position="29"/>
    </location>
</feature>
<feature type="compositionally biased region" description="Polar residues" evidence="3">
    <location>
        <begin position="225"/>
        <end position="239"/>
    </location>
</feature>
<dbReference type="GO" id="GO:0004725">
    <property type="term" value="F:protein tyrosine phosphatase activity"/>
    <property type="evidence" value="ECO:0007669"/>
    <property type="project" value="UniProtKB-EC"/>
</dbReference>
<dbReference type="Gene3D" id="3.40.250.10">
    <property type="entry name" value="Rhodanese-like domain"/>
    <property type="match status" value="1"/>
</dbReference>
<feature type="region of interest" description="Disordered" evidence="3">
    <location>
        <begin position="52"/>
        <end position="90"/>
    </location>
</feature>
<dbReference type="SUPFAM" id="SSF52799">
    <property type="entry name" value="(Phosphotyrosine protein) phosphatases II"/>
    <property type="match status" value="1"/>
</dbReference>
<dbReference type="PROSITE" id="PS50206">
    <property type="entry name" value="RHODANESE_3"/>
    <property type="match status" value="1"/>
</dbReference>
<dbReference type="InterPro" id="IPR016130">
    <property type="entry name" value="Tyr_Pase_AS"/>
</dbReference>
<gene>
    <name evidence="7" type="ORF">MAM1_0510d10788</name>
</gene>
<dbReference type="PROSITE" id="PS50056">
    <property type="entry name" value="TYR_PHOSPHATASE_2"/>
    <property type="match status" value="1"/>
</dbReference>
<keyword evidence="8" id="KW-1185">Reference proteome</keyword>
<dbReference type="SMART" id="SM00404">
    <property type="entry name" value="PTPc_motif"/>
    <property type="match status" value="1"/>
</dbReference>
<feature type="domain" description="Tyrosine specific protein phosphatases" evidence="5">
    <location>
        <begin position="580"/>
        <end position="661"/>
    </location>
</feature>
<feature type="region of interest" description="Disordered" evidence="3">
    <location>
        <begin position="224"/>
        <end position="250"/>
    </location>
</feature>
<proteinExistence type="inferred from homology"/>
<evidence type="ECO:0000313" key="7">
    <source>
        <dbReference type="EMBL" id="GAN11229.1"/>
    </source>
</evidence>
<evidence type="ECO:0000259" key="6">
    <source>
        <dbReference type="PROSITE" id="PS50206"/>
    </source>
</evidence>
<dbReference type="Pfam" id="PF00102">
    <property type="entry name" value="Y_phosphatase"/>
    <property type="match status" value="2"/>
</dbReference>
<dbReference type="InterPro" id="IPR000387">
    <property type="entry name" value="Tyr_Pase_dom"/>
</dbReference>
<evidence type="ECO:0000256" key="1">
    <source>
        <dbReference type="ARBA" id="ARBA00009649"/>
    </source>
</evidence>
<reference evidence="7" key="1">
    <citation type="submission" date="2014-09" db="EMBL/GenBank/DDBJ databases">
        <title>Draft genome sequence of an oleaginous Mucoromycotina fungus Mucor ambiguus NBRC6742.</title>
        <authorList>
            <person name="Takeda I."/>
            <person name="Yamane N."/>
            <person name="Morita T."/>
            <person name="Tamano K."/>
            <person name="Machida M."/>
            <person name="Baker S."/>
            <person name="Koike H."/>
        </authorList>
    </citation>
    <scope>NUCLEOTIDE SEQUENCE</scope>
    <source>
        <strain evidence="7">NBRC 6742</strain>
    </source>
</reference>
<dbReference type="InterPro" id="IPR050348">
    <property type="entry name" value="Protein-Tyr_Phosphatase"/>
</dbReference>
<dbReference type="SMART" id="SM00450">
    <property type="entry name" value="RHOD"/>
    <property type="match status" value="1"/>
</dbReference>
<evidence type="ECO:0000259" key="5">
    <source>
        <dbReference type="PROSITE" id="PS50056"/>
    </source>
</evidence>
<dbReference type="InterPro" id="IPR029021">
    <property type="entry name" value="Prot-tyrosine_phosphatase-like"/>
</dbReference>
<evidence type="ECO:0000256" key="2">
    <source>
        <dbReference type="ARBA" id="ARBA00013064"/>
    </source>
</evidence>
<name>A0A0C9MUZ3_9FUNG</name>
<dbReference type="PANTHER" id="PTHR19134">
    <property type="entry name" value="RECEPTOR-TYPE TYROSINE-PROTEIN PHOSPHATASE"/>
    <property type="match status" value="1"/>
</dbReference>
<feature type="domain" description="Rhodanese" evidence="6">
    <location>
        <begin position="109"/>
        <end position="225"/>
    </location>
</feature>
<dbReference type="InterPro" id="IPR000242">
    <property type="entry name" value="PTP_cat"/>
</dbReference>
<dbReference type="PRINTS" id="PR00700">
    <property type="entry name" value="PRTYPHPHTASE"/>
</dbReference>
<dbReference type="Pfam" id="PF00581">
    <property type="entry name" value="Rhodanese"/>
    <property type="match status" value="1"/>
</dbReference>
<dbReference type="CDD" id="cd01446">
    <property type="entry name" value="DSP_MapKP"/>
    <property type="match status" value="1"/>
</dbReference>
<evidence type="ECO:0000259" key="4">
    <source>
        <dbReference type="PROSITE" id="PS50055"/>
    </source>
</evidence>
<dbReference type="Proteomes" id="UP000053815">
    <property type="component" value="Unassembled WGS sequence"/>
</dbReference>
<evidence type="ECO:0000313" key="8">
    <source>
        <dbReference type="Proteomes" id="UP000053815"/>
    </source>
</evidence>
<dbReference type="AlphaFoldDB" id="A0A0C9MUZ3"/>
<dbReference type="SUPFAM" id="SSF52821">
    <property type="entry name" value="Rhodanese/Cell cycle control phosphatase"/>
    <property type="match status" value="1"/>
</dbReference>
<feature type="compositionally biased region" description="Polar residues" evidence="3">
    <location>
        <begin position="52"/>
        <end position="61"/>
    </location>
</feature>
<feature type="compositionally biased region" description="Low complexity" evidence="3">
    <location>
        <begin position="14"/>
        <end position="29"/>
    </location>
</feature>
<comment type="similarity">
    <text evidence="1">Belongs to the protein-tyrosine phosphatase family. Non-receptor class subfamily.</text>
</comment>
<dbReference type="InterPro" id="IPR036873">
    <property type="entry name" value="Rhodanese-like_dom_sf"/>
</dbReference>
<feature type="compositionally biased region" description="Polar residues" evidence="3">
    <location>
        <begin position="1"/>
        <end position="13"/>
    </location>
</feature>
<dbReference type="OrthoDB" id="10253954at2759"/>
<dbReference type="InterPro" id="IPR003595">
    <property type="entry name" value="Tyr_Pase_cat"/>
</dbReference>
<feature type="domain" description="Tyrosine-protein phosphatase" evidence="4">
    <location>
        <begin position="412"/>
        <end position="670"/>
    </location>
</feature>
<dbReference type="Gene3D" id="3.90.190.10">
    <property type="entry name" value="Protein tyrosine phosphatase superfamily"/>
    <property type="match status" value="1"/>
</dbReference>
<organism evidence="7">
    <name type="scientific">Mucor ambiguus</name>
    <dbReference type="NCBI Taxonomy" id="91626"/>
    <lineage>
        <taxon>Eukaryota</taxon>
        <taxon>Fungi</taxon>
        <taxon>Fungi incertae sedis</taxon>
        <taxon>Mucoromycota</taxon>
        <taxon>Mucoromycotina</taxon>
        <taxon>Mucoromycetes</taxon>
        <taxon>Mucorales</taxon>
        <taxon>Mucorineae</taxon>
        <taxon>Mucoraceae</taxon>
        <taxon>Mucor</taxon>
    </lineage>
</organism>
<dbReference type="PROSITE" id="PS00383">
    <property type="entry name" value="TYR_PHOSPHATASE_1"/>
    <property type="match status" value="1"/>
</dbReference>
<dbReference type="InterPro" id="IPR001763">
    <property type="entry name" value="Rhodanese-like_dom"/>
</dbReference>
<dbReference type="STRING" id="91626.A0A0C9MUZ3"/>
<dbReference type="PROSITE" id="PS50055">
    <property type="entry name" value="TYR_PHOSPHATASE_PTP"/>
    <property type="match status" value="1"/>
</dbReference>
<dbReference type="EC" id="3.1.3.48" evidence="2"/>
<sequence length="690" mass="77514">MPSVIPQPTSQEDASNSTSSTANTPYYTAPINPSLHQDFLNAIQARHASQPTVLASPSIERSSPMGGGFNLNMGSLANRRQPPTPSAVNSPLQALEAPRLNQILDKHKGTNSLLVLDVRSFVQYSHSRIRGSINVSIPNTILKRPTFTLDKVYEAIVQDHAREKLRSWETAECIVFYDQQSLRLLENSASAYLGAKLIRAGFKGQLYYLKGGFDAFSSAFKDSCESNATSPQPPNSNFGPPTIGGDSFSLNLPQKGARPKLRLSNMPAAAPSLGPFTAPMPQFENQAFNPFFSNIRQNMELSHGPIRERFPIRLPPKCNVDPNNNGQVELVDTVPRCVAGGHMSDKGFKGPEWLQCTIREDGAQILAETYEKLERTEQRRLQNIMHFHSKHTDNPAEYPFSIVAGIEMGALNRYTNIWPFEYTRVKIREHKVSDYINASYVQYIDSDESVSDARPEQLNTQCVKIMKECPTQNIQPFRRYISTQGPLPATFNDFWQIKCHRYWPSQINSPTQYGDLSITLVSETVQQIDKHNLQEALHEDDVVIVRQLSITKGSMNRQVTHLQYTGWMDFGVPDNPLGTLQIIQMADSAQAKYAQQDPAGPMIVHCSAGCGRSGAFCAIDTVLYRLQNMRSNSSDHDILLQTISRFREQRLSMVQTLRQFVFCYEAIWWWFLGYGVADISENVDNMDTSS</sequence>
<protein>
    <recommendedName>
        <fullName evidence="2">protein-tyrosine-phosphatase</fullName>
        <ecNumber evidence="2">3.1.3.48</ecNumber>
    </recommendedName>
</protein>
<accession>A0A0C9MUZ3</accession>
<dbReference type="SMART" id="SM00194">
    <property type="entry name" value="PTPc"/>
    <property type="match status" value="1"/>
</dbReference>
<dbReference type="EMBL" id="DF836799">
    <property type="protein sequence ID" value="GAN11229.1"/>
    <property type="molecule type" value="Genomic_DNA"/>
</dbReference>
<evidence type="ECO:0000256" key="3">
    <source>
        <dbReference type="SAM" id="MobiDB-lite"/>
    </source>
</evidence>
<dbReference type="PANTHER" id="PTHR19134:SF449">
    <property type="entry name" value="TYROSINE-PROTEIN PHOSPHATASE 1"/>
    <property type="match status" value="1"/>
</dbReference>